<dbReference type="Gene3D" id="3.40.50.300">
    <property type="entry name" value="P-loop containing nucleotide triphosphate hydrolases"/>
    <property type="match status" value="1"/>
</dbReference>
<dbReference type="InterPro" id="IPR032675">
    <property type="entry name" value="LRR_dom_sf"/>
</dbReference>
<dbReference type="CDD" id="cd14798">
    <property type="entry name" value="RX-CC_like"/>
    <property type="match status" value="1"/>
</dbReference>
<dbReference type="GO" id="GO:0043531">
    <property type="term" value="F:ADP binding"/>
    <property type="evidence" value="ECO:0007669"/>
    <property type="project" value="InterPro"/>
</dbReference>
<dbReference type="FunFam" id="3.40.50.300:FF:001091">
    <property type="entry name" value="Probable disease resistance protein At1g61300"/>
    <property type="match status" value="1"/>
</dbReference>
<dbReference type="InterPro" id="IPR044974">
    <property type="entry name" value="Disease_R_plants"/>
</dbReference>
<dbReference type="Gene3D" id="1.20.5.4130">
    <property type="match status" value="1"/>
</dbReference>
<dbReference type="InterPro" id="IPR036388">
    <property type="entry name" value="WH-like_DNA-bd_sf"/>
</dbReference>
<evidence type="ECO:0000256" key="6">
    <source>
        <dbReference type="ARBA" id="ARBA00023054"/>
    </source>
</evidence>
<dbReference type="Pfam" id="PF00931">
    <property type="entry name" value="NB-ARC"/>
    <property type="match status" value="1"/>
</dbReference>
<name>A0A921UEY2_SORBI</name>
<keyword evidence="4" id="KW-0547">Nucleotide-binding</keyword>
<dbReference type="EMBL" id="CM027684">
    <property type="protein sequence ID" value="KAG0529135.1"/>
    <property type="molecule type" value="Genomic_DNA"/>
</dbReference>
<feature type="domain" description="Disease resistance N-terminal" evidence="8">
    <location>
        <begin position="5"/>
        <end position="106"/>
    </location>
</feature>
<dbReference type="SUPFAM" id="SSF52058">
    <property type="entry name" value="L domain-like"/>
    <property type="match status" value="1"/>
</dbReference>
<keyword evidence="6" id="KW-0175">Coiled coil</keyword>
<evidence type="ECO:0000313" key="11">
    <source>
        <dbReference type="EMBL" id="KAG0529134.1"/>
    </source>
</evidence>
<dbReference type="Gene3D" id="3.80.10.10">
    <property type="entry name" value="Ribonuclease Inhibitor"/>
    <property type="match status" value="1"/>
</dbReference>
<organism evidence="11 12">
    <name type="scientific">Sorghum bicolor</name>
    <name type="common">Sorghum</name>
    <name type="synonym">Sorghum vulgare</name>
    <dbReference type="NCBI Taxonomy" id="4558"/>
    <lineage>
        <taxon>Eukaryota</taxon>
        <taxon>Viridiplantae</taxon>
        <taxon>Streptophyta</taxon>
        <taxon>Embryophyta</taxon>
        <taxon>Tracheophyta</taxon>
        <taxon>Spermatophyta</taxon>
        <taxon>Magnoliopsida</taxon>
        <taxon>Liliopsida</taxon>
        <taxon>Poales</taxon>
        <taxon>Poaceae</taxon>
        <taxon>PACMAD clade</taxon>
        <taxon>Panicoideae</taxon>
        <taxon>Andropogonodae</taxon>
        <taxon>Andropogoneae</taxon>
        <taxon>Sorghinae</taxon>
        <taxon>Sorghum</taxon>
    </lineage>
</organism>
<dbReference type="InterPro" id="IPR038005">
    <property type="entry name" value="RX-like_CC"/>
</dbReference>
<protein>
    <submittedName>
        <fullName evidence="11">Uncharacterized protein</fullName>
    </submittedName>
</protein>
<evidence type="ECO:0000313" key="12">
    <source>
        <dbReference type="Proteomes" id="UP000807115"/>
    </source>
</evidence>
<feature type="domain" description="Disease resistance R13L4/SHOC-2-like LRR" evidence="10">
    <location>
        <begin position="547"/>
        <end position="879"/>
    </location>
</feature>
<reference evidence="11" key="1">
    <citation type="journal article" date="2019" name="BMC Genomics">
        <title>A new reference genome for Sorghum bicolor reveals high levels of sequence similarity between sweet and grain genotypes: implications for the genetics of sugar metabolism.</title>
        <authorList>
            <person name="Cooper E.A."/>
            <person name="Brenton Z.W."/>
            <person name="Flinn B.S."/>
            <person name="Jenkins J."/>
            <person name="Shu S."/>
            <person name="Flowers D."/>
            <person name="Luo F."/>
            <person name="Wang Y."/>
            <person name="Xia P."/>
            <person name="Barry K."/>
            <person name="Daum C."/>
            <person name="Lipzen A."/>
            <person name="Yoshinaga Y."/>
            <person name="Schmutz J."/>
            <person name="Saski C."/>
            <person name="Vermerris W."/>
            <person name="Kresovich S."/>
        </authorList>
    </citation>
    <scope>NUCLEOTIDE SEQUENCE</scope>
</reference>
<dbReference type="Gene3D" id="1.10.10.10">
    <property type="entry name" value="Winged helix-like DNA-binding domain superfamily/Winged helix DNA-binding domain"/>
    <property type="match status" value="1"/>
</dbReference>
<dbReference type="GO" id="GO:0009626">
    <property type="term" value="P:plant-type hypersensitive response"/>
    <property type="evidence" value="ECO:0007669"/>
    <property type="project" value="UniProtKB-ARBA"/>
</dbReference>
<keyword evidence="3" id="KW-0677">Repeat</keyword>
<dbReference type="Pfam" id="PF18052">
    <property type="entry name" value="Rx_N"/>
    <property type="match status" value="1"/>
</dbReference>
<comment type="similarity">
    <text evidence="1">Belongs to the disease resistance NB-LRR family.</text>
</comment>
<keyword evidence="2" id="KW-0433">Leucine-rich repeat</keyword>
<feature type="domain" description="Disease resistance protein winged helix" evidence="9">
    <location>
        <begin position="432"/>
        <end position="503"/>
    </location>
</feature>
<dbReference type="Gene3D" id="1.10.8.430">
    <property type="entry name" value="Helical domain of apoptotic protease-activating factors"/>
    <property type="match status" value="1"/>
</dbReference>
<sequence length="933" mass="106193">MAEAVVGVLIGKLGVALANQAAAYGASLLCKEASALKGLFGEIHKAKEELVSMKAYLHESEKFKDTDETTGIFINKIRELSFQIEDVVDEFVYKLEDDKHGGFAAKMKKRIKHVKVWHRLAHKLRDINVELEEAAKRRARYVIPRMHGQAGRGDHHAGSTNQNLCLAREDHVVGTEHNAEKLKQWLLGDLKEKNYKIATVWGMGGVGKTTLVDHVYKIVKLDFDAAAWVTVSQSYQVEDLLKRIAREFGIITDATNMEIRTLVEIIRKHLEGKRYILVLDDVWEKDVWINNIMEVFPTNCTSRFVLTSRKFDVASLAASNCRIELKPLGDQHSWELFCKAAFRNSDDKRCPSELQDLAAKFLQKCEGLPIAIACIGRLLSFKQPTHSDWDSVYKELELQSTNNVIQGVDSILRVSLEDLPYELKNCFLHCAMFPEDYELKRRRLIRHWITSGFIKEKENKTLEQVAEGYLNDLVNRSLLQVVLKNAAERVQCCRMHDVIRHLALGKAATECFGKVYEGRGTFSVDGTRRLSINSTSIVSLNPSGVTHLRGIYVFTSSVHIDLLRPILASVTLLSTLDLQGTEIKILPNEVFSLFNLRFLGFRNTQIEVLPEAIGRLQNLEVLDALDTCLLSLPKDVAKLEKLRYIYASARVNEGSLWRYRGVKVPRGIIKNLPGLHALQKVKASSEILSDVTALTDLRTFAVDDLTSEHALILRSALMNMRNLVHLTITMSNENEVLPLEQLSLPETLSKLELIGQLEKKRMPDQILSSWLHLNYLTHLWLMFSKLDENSFPSLLVLHNLCSLYLFKAYDGKTLCFSSRSFPRLRKLQIEVAPQLSQVEIEEDALGSVVELWFSLCPELKQLPHGIEYLRTLDELYFERASDELIKILRQEGEAKECKEELMKISHIRRVRFSATGEDFWQRIVTREGNAFAG</sequence>
<evidence type="ECO:0000256" key="5">
    <source>
        <dbReference type="ARBA" id="ARBA00022821"/>
    </source>
</evidence>
<dbReference type="InterPro" id="IPR055414">
    <property type="entry name" value="LRR_R13L4/SHOC2-like"/>
</dbReference>
<dbReference type="SUPFAM" id="SSF52540">
    <property type="entry name" value="P-loop containing nucleoside triphosphate hydrolases"/>
    <property type="match status" value="1"/>
</dbReference>
<evidence type="ECO:0000259" key="9">
    <source>
        <dbReference type="Pfam" id="PF23559"/>
    </source>
</evidence>
<keyword evidence="5" id="KW-0611">Plant defense</keyword>
<dbReference type="Pfam" id="PF23559">
    <property type="entry name" value="WHD_DRP"/>
    <property type="match status" value="1"/>
</dbReference>
<dbReference type="InterPro" id="IPR041118">
    <property type="entry name" value="Rx_N"/>
</dbReference>
<evidence type="ECO:0000256" key="4">
    <source>
        <dbReference type="ARBA" id="ARBA00022741"/>
    </source>
</evidence>
<dbReference type="Pfam" id="PF23598">
    <property type="entry name" value="LRR_14"/>
    <property type="match status" value="1"/>
</dbReference>
<dbReference type="PRINTS" id="PR00364">
    <property type="entry name" value="DISEASERSIST"/>
</dbReference>
<dbReference type="InterPro" id="IPR058922">
    <property type="entry name" value="WHD_DRP"/>
</dbReference>
<dbReference type="GO" id="GO:0042742">
    <property type="term" value="P:defense response to bacterium"/>
    <property type="evidence" value="ECO:0007669"/>
    <property type="project" value="UniProtKB-ARBA"/>
</dbReference>
<dbReference type="Proteomes" id="UP000807115">
    <property type="component" value="Chromosome 5"/>
</dbReference>
<evidence type="ECO:0000256" key="2">
    <source>
        <dbReference type="ARBA" id="ARBA00022614"/>
    </source>
</evidence>
<evidence type="ECO:0000256" key="1">
    <source>
        <dbReference type="ARBA" id="ARBA00008894"/>
    </source>
</evidence>
<comment type="caution">
    <text evidence="11">The sequence shown here is derived from an EMBL/GenBank/DDBJ whole genome shotgun (WGS) entry which is preliminary data.</text>
</comment>
<evidence type="ECO:0000256" key="3">
    <source>
        <dbReference type="ARBA" id="ARBA00022737"/>
    </source>
</evidence>
<gene>
    <name evidence="11" type="ORF">BDA96_05G072300</name>
</gene>
<dbReference type="PANTHER" id="PTHR23155">
    <property type="entry name" value="DISEASE RESISTANCE PROTEIN RP"/>
    <property type="match status" value="1"/>
</dbReference>
<accession>A0A921UEY2</accession>
<feature type="domain" description="NB-ARC" evidence="7">
    <location>
        <begin position="177"/>
        <end position="346"/>
    </location>
</feature>
<evidence type="ECO:0000259" key="10">
    <source>
        <dbReference type="Pfam" id="PF23598"/>
    </source>
</evidence>
<evidence type="ECO:0000259" key="8">
    <source>
        <dbReference type="Pfam" id="PF18052"/>
    </source>
</evidence>
<dbReference type="InterPro" id="IPR042197">
    <property type="entry name" value="Apaf_helical"/>
</dbReference>
<reference evidence="11" key="2">
    <citation type="submission" date="2020-10" db="EMBL/GenBank/DDBJ databases">
        <authorList>
            <person name="Cooper E.A."/>
            <person name="Brenton Z.W."/>
            <person name="Flinn B.S."/>
            <person name="Jenkins J."/>
            <person name="Shu S."/>
            <person name="Flowers D."/>
            <person name="Luo F."/>
            <person name="Wang Y."/>
            <person name="Xia P."/>
            <person name="Barry K."/>
            <person name="Daum C."/>
            <person name="Lipzen A."/>
            <person name="Yoshinaga Y."/>
            <person name="Schmutz J."/>
            <person name="Saski C."/>
            <person name="Vermerris W."/>
            <person name="Kresovich S."/>
        </authorList>
    </citation>
    <scope>NUCLEOTIDE SEQUENCE</scope>
</reference>
<dbReference type="PANTHER" id="PTHR23155:SF931">
    <property type="entry name" value="OS01G0547000 PROTEIN"/>
    <property type="match status" value="1"/>
</dbReference>
<dbReference type="FunFam" id="1.10.10.10:FF:000322">
    <property type="entry name" value="Probable disease resistance protein At1g63360"/>
    <property type="match status" value="1"/>
</dbReference>
<dbReference type="GO" id="GO:0002758">
    <property type="term" value="P:innate immune response-activating signaling pathway"/>
    <property type="evidence" value="ECO:0007669"/>
    <property type="project" value="UniProtKB-ARBA"/>
</dbReference>
<dbReference type="AlphaFoldDB" id="A0A921UEY2"/>
<dbReference type="InterPro" id="IPR002182">
    <property type="entry name" value="NB-ARC"/>
</dbReference>
<dbReference type="InterPro" id="IPR027417">
    <property type="entry name" value="P-loop_NTPase"/>
</dbReference>
<proteinExistence type="inferred from homology"/>
<evidence type="ECO:0000259" key="7">
    <source>
        <dbReference type="Pfam" id="PF00931"/>
    </source>
</evidence>
<dbReference type="EMBL" id="CM027684">
    <property type="protein sequence ID" value="KAG0529134.1"/>
    <property type="molecule type" value="Genomic_DNA"/>
</dbReference>